<feature type="domain" description="G" evidence="3">
    <location>
        <begin position="2"/>
        <end position="112"/>
    </location>
</feature>
<reference evidence="5" key="1">
    <citation type="submission" date="2021-05" db="EMBL/GenBank/DDBJ databases">
        <title>Complete genome sequence of the cellulolytic planctomycete Telmatocola sphagniphila SP2T and characterization of the first cellulase from planctomycetes.</title>
        <authorList>
            <person name="Rakitin A.L."/>
            <person name="Beletsky A.V."/>
            <person name="Naumoff D.G."/>
            <person name="Kulichevskaya I.S."/>
            <person name="Mardanov A.V."/>
            <person name="Ravin N.V."/>
            <person name="Dedysh S.N."/>
        </authorList>
    </citation>
    <scope>NUCLEOTIDE SEQUENCE</scope>
    <source>
        <strain evidence="5">SP2T</strain>
    </source>
</reference>
<evidence type="ECO:0000256" key="2">
    <source>
        <dbReference type="ARBA" id="ARBA00022840"/>
    </source>
</evidence>
<dbReference type="EMBL" id="CP074694">
    <property type="protein sequence ID" value="QVL30596.1"/>
    <property type="molecule type" value="Genomic_DNA"/>
</dbReference>
<dbReference type="CDD" id="cd00882">
    <property type="entry name" value="Ras_like_GTPase"/>
    <property type="match status" value="1"/>
</dbReference>
<keyword evidence="1" id="KW-0547">Nucleotide-binding</keyword>
<dbReference type="GO" id="GO:0016887">
    <property type="term" value="F:ATP hydrolysis activity"/>
    <property type="evidence" value="ECO:0007669"/>
    <property type="project" value="TreeGrafter"/>
</dbReference>
<dbReference type="InterPro" id="IPR013029">
    <property type="entry name" value="YchF_C"/>
</dbReference>
<evidence type="ECO:0000313" key="6">
    <source>
        <dbReference type="Proteomes" id="UP000676194"/>
    </source>
</evidence>
<dbReference type="InterPro" id="IPR012676">
    <property type="entry name" value="TGS-like"/>
</dbReference>
<dbReference type="SUPFAM" id="SSF81271">
    <property type="entry name" value="TGS-like"/>
    <property type="match status" value="1"/>
</dbReference>
<dbReference type="InterPro" id="IPR023192">
    <property type="entry name" value="TGS-like_dom_sf"/>
</dbReference>
<dbReference type="Gene3D" id="3.40.50.300">
    <property type="entry name" value="P-loop containing nucleotide triphosphate hydrolases"/>
    <property type="match status" value="1"/>
</dbReference>
<dbReference type="PANTHER" id="PTHR23305:SF18">
    <property type="entry name" value="OBG-TYPE G DOMAIN-CONTAINING PROTEIN"/>
    <property type="match status" value="1"/>
</dbReference>
<dbReference type="PRINTS" id="PR00326">
    <property type="entry name" value="GTP1OBG"/>
</dbReference>
<dbReference type="Gene3D" id="1.10.150.300">
    <property type="entry name" value="TGS-like domain"/>
    <property type="match status" value="1"/>
</dbReference>
<dbReference type="GO" id="GO:0005524">
    <property type="term" value="F:ATP binding"/>
    <property type="evidence" value="ECO:0007669"/>
    <property type="project" value="UniProtKB-KW"/>
</dbReference>
<dbReference type="GO" id="GO:0005737">
    <property type="term" value="C:cytoplasm"/>
    <property type="evidence" value="ECO:0007669"/>
    <property type="project" value="TreeGrafter"/>
</dbReference>
<dbReference type="FunFam" id="3.10.20.30:FF:000001">
    <property type="entry name" value="Ribosome-binding ATPase YchF"/>
    <property type="match status" value="1"/>
</dbReference>
<keyword evidence="2" id="KW-0067">ATP-binding</keyword>
<dbReference type="Pfam" id="PF06071">
    <property type="entry name" value="YchF-GTPase_C"/>
    <property type="match status" value="1"/>
</dbReference>
<dbReference type="GO" id="GO:0005525">
    <property type="term" value="F:GTP binding"/>
    <property type="evidence" value="ECO:0007669"/>
    <property type="project" value="InterPro"/>
</dbReference>
<dbReference type="RefSeq" id="WP_213494467.1">
    <property type="nucleotide sequence ID" value="NZ_CP074694.1"/>
</dbReference>
<dbReference type="PANTHER" id="PTHR23305">
    <property type="entry name" value="OBG GTPASE FAMILY"/>
    <property type="match status" value="1"/>
</dbReference>
<dbReference type="InterPro" id="IPR006073">
    <property type="entry name" value="GTP-bd"/>
</dbReference>
<evidence type="ECO:0000256" key="1">
    <source>
        <dbReference type="ARBA" id="ARBA00022741"/>
    </source>
</evidence>
<proteinExistence type="predicted"/>
<evidence type="ECO:0000259" key="4">
    <source>
        <dbReference type="Pfam" id="PF06071"/>
    </source>
</evidence>
<protein>
    <submittedName>
        <fullName evidence="5">DUF933 domain-containing protein</fullName>
    </submittedName>
</protein>
<dbReference type="Pfam" id="PF01926">
    <property type="entry name" value="MMR_HSR1"/>
    <property type="match status" value="1"/>
</dbReference>
<accession>A0A8E6EWV8</accession>
<evidence type="ECO:0000313" key="5">
    <source>
        <dbReference type="EMBL" id="QVL30596.1"/>
    </source>
</evidence>
<gene>
    <name evidence="5" type="ORF">KIH39_17270</name>
</gene>
<feature type="domain" description="YchF C-terminal" evidence="4">
    <location>
        <begin position="262"/>
        <end position="345"/>
    </location>
</feature>
<dbReference type="Proteomes" id="UP000676194">
    <property type="component" value="Chromosome"/>
</dbReference>
<dbReference type="KEGG" id="tsph:KIH39_17270"/>
<evidence type="ECO:0000259" key="3">
    <source>
        <dbReference type="Pfam" id="PF01926"/>
    </source>
</evidence>
<name>A0A8E6EWV8_9BACT</name>
<sequence>MKVGLVGYAGSGKTTVFQWLTGVEPDPAKIQQGQMGMAAVPDERLSKMIAKFKPKKHKFAEIAFLDTPGLMTGEKKDNPRRLGILREADGLVIVLDGFTGASLLDQLQRFREELIFADLELVLNRIDKLKVQIKKNKPVKEREADEAELVLMQRIQEALEAGKTSKSLGLKDEEEKIIRSFQLFTLKPEIVFINQGDSGINEPLPGELRAAARKIVKAPVKLEVELKELDEESRQVFMADLGITGSFHDTVLREISQAMNRIVFFTVGEDECRAWAIDQGTPAVLAAGAIHTDLSRTFIRAEVVSYDDFLKSGYEEKNCKANGTFRLESKEYIVQDGDIMHIRANS</sequence>
<keyword evidence="6" id="KW-1185">Reference proteome</keyword>
<dbReference type="InterPro" id="IPR012675">
    <property type="entry name" value="Beta-grasp_dom_sf"/>
</dbReference>
<dbReference type="AlphaFoldDB" id="A0A8E6EWV8"/>
<dbReference type="SUPFAM" id="SSF52540">
    <property type="entry name" value="P-loop containing nucleoside triphosphate hydrolases"/>
    <property type="match status" value="1"/>
</dbReference>
<organism evidence="5 6">
    <name type="scientific">Telmatocola sphagniphila</name>
    <dbReference type="NCBI Taxonomy" id="1123043"/>
    <lineage>
        <taxon>Bacteria</taxon>
        <taxon>Pseudomonadati</taxon>
        <taxon>Planctomycetota</taxon>
        <taxon>Planctomycetia</taxon>
        <taxon>Gemmatales</taxon>
        <taxon>Gemmataceae</taxon>
    </lineage>
</organism>
<dbReference type="InterPro" id="IPR027417">
    <property type="entry name" value="P-loop_NTPase"/>
</dbReference>
<dbReference type="Gene3D" id="3.10.20.30">
    <property type="match status" value="1"/>
</dbReference>